<name>A0A037ZGQ3_9RHOB</name>
<dbReference type="OrthoDB" id="9812625at2"/>
<dbReference type="AlphaFoldDB" id="A0A037ZGQ3"/>
<evidence type="ECO:0000256" key="4">
    <source>
        <dbReference type="ARBA" id="ARBA00049194"/>
    </source>
</evidence>
<dbReference type="Pfam" id="PF00171">
    <property type="entry name" value="Aldedh"/>
    <property type="match status" value="1"/>
</dbReference>
<evidence type="ECO:0000313" key="6">
    <source>
        <dbReference type="EMBL" id="KAJ53960.1"/>
    </source>
</evidence>
<accession>A0A037ZGQ3</accession>
<dbReference type="InterPro" id="IPR016163">
    <property type="entry name" value="Ald_DH_C"/>
</dbReference>
<evidence type="ECO:0000256" key="2">
    <source>
        <dbReference type="ARBA" id="ARBA00023002"/>
    </source>
</evidence>
<dbReference type="Proteomes" id="UP000026249">
    <property type="component" value="Unassembled WGS sequence"/>
</dbReference>
<protein>
    <recommendedName>
        <fullName evidence="3">aldehyde dehydrogenase (NAD(+))</fullName>
        <ecNumber evidence="3">1.2.1.3</ecNumber>
    </recommendedName>
</protein>
<dbReference type="GO" id="GO:0004029">
    <property type="term" value="F:aldehyde dehydrogenase (NAD+) activity"/>
    <property type="evidence" value="ECO:0007669"/>
    <property type="project" value="UniProtKB-EC"/>
</dbReference>
<dbReference type="InterPro" id="IPR015590">
    <property type="entry name" value="Aldehyde_DH_dom"/>
</dbReference>
<dbReference type="InterPro" id="IPR016161">
    <property type="entry name" value="Ald_DH/histidinol_DH"/>
</dbReference>
<dbReference type="InterPro" id="IPR016160">
    <property type="entry name" value="Ald_DH_CS_CYS"/>
</dbReference>
<dbReference type="PANTHER" id="PTHR42804:SF1">
    <property type="entry name" value="ALDEHYDE DEHYDROGENASE-RELATED"/>
    <property type="match status" value="1"/>
</dbReference>
<dbReference type="Gene3D" id="3.40.309.10">
    <property type="entry name" value="Aldehyde Dehydrogenase, Chain A, domain 2"/>
    <property type="match status" value="1"/>
</dbReference>
<evidence type="ECO:0000256" key="3">
    <source>
        <dbReference type="ARBA" id="ARBA00024226"/>
    </source>
</evidence>
<dbReference type="PANTHER" id="PTHR42804">
    <property type="entry name" value="ALDEHYDE DEHYDROGENASE"/>
    <property type="match status" value="1"/>
</dbReference>
<comment type="caution">
    <text evidence="6">The sequence shown here is derived from an EMBL/GenBank/DDBJ whole genome shotgun (WGS) entry which is preliminary data.</text>
</comment>
<dbReference type="InterPro" id="IPR016162">
    <property type="entry name" value="Ald_DH_N"/>
</dbReference>
<gene>
    <name evidence="6" type="ORF">ACMU_04845</name>
</gene>
<dbReference type="CDD" id="cd07138">
    <property type="entry name" value="ALDH_CddD_SSP0762"/>
    <property type="match status" value="1"/>
</dbReference>
<feature type="domain" description="Aldehyde dehydrogenase" evidence="5">
    <location>
        <begin position="17"/>
        <end position="472"/>
    </location>
</feature>
<comment type="similarity">
    <text evidence="1">Belongs to the aldehyde dehydrogenase family.</text>
</comment>
<evidence type="ECO:0000256" key="1">
    <source>
        <dbReference type="ARBA" id="ARBA00009986"/>
    </source>
</evidence>
<keyword evidence="7" id="KW-1185">Reference proteome</keyword>
<dbReference type="PROSITE" id="PS00070">
    <property type="entry name" value="ALDEHYDE_DEHYDR_CYS"/>
    <property type="match status" value="1"/>
</dbReference>
<reference evidence="6 7" key="1">
    <citation type="submission" date="2014-03" db="EMBL/GenBank/DDBJ databases">
        <title>Draft Genome Sequence of Actibacterium mucosum KCTC 23349, a Marine Alphaproteobacterium with Complex Ionic Requirements Isolated from Mediterranean Seawater at Malvarrosa Beach, Valencia, Spain.</title>
        <authorList>
            <person name="Arahal D.R."/>
            <person name="Shao Z."/>
            <person name="Lai Q."/>
            <person name="Pujalte M.J."/>
        </authorList>
    </citation>
    <scope>NUCLEOTIDE SEQUENCE [LARGE SCALE GENOMIC DNA]</scope>
    <source>
        <strain evidence="6 7">KCTC 23349</strain>
    </source>
</reference>
<dbReference type="Gene3D" id="3.40.605.10">
    <property type="entry name" value="Aldehyde Dehydrogenase, Chain A, domain 1"/>
    <property type="match status" value="1"/>
</dbReference>
<comment type="catalytic activity">
    <reaction evidence="4">
        <text>an aldehyde + NAD(+) + H2O = a carboxylate + NADH + 2 H(+)</text>
        <dbReference type="Rhea" id="RHEA:16185"/>
        <dbReference type="ChEBI" id="CHEBI:15377"/>
        <dbReference type="ChEBI" id="CHEBI:15378"/>
        <dbReference type="ChEBI" id="CHEBI:17478"/>
        <dbReference type="ChEBI" id="CHEBI:29067"/>
        <dbReference type="ChEBI" id="CHEBI:57540"/>
        <dbReference type="ChEBI" id="CHEBI:57945"/>
        <dbReference type="EC" id="1.2.1.3"/>
    </reaction>
</comment>
<dbReference type="RefSeq" id="WP_035262984.1">
    <property type="nucleotide sequence ID" value="NZ_JFKE01000015.1"/>
</dbReference>
<dbReference type="SUPFAM" id="SSF53720">
    <property type="entry name" value="ALDH-like"/>
    <property type="match status" value="1"/>
</dbReference>
<dbReference type="EC" id="1.2.1.3" evidence="3"/>
<dbReference type="STRING" id="1454373.ACMU_04845"/>
<proteinExistence type="inferred from homology"/>
<evidence type="ECO:0000259" key="5">
    <source>
        <dbReference type="Pfam" id="PF00171"/>
    </source>
</evidence>
<dbReference type="FunFam" id="3.40.605.10:FF:000007">
    <property type="entry name" value="NAD/NADP-dependent betaine aldehyde dehydrogenase"/>
    <property type="match status" value="1"/>
</dbReference>
<keyword evidence="2" id="KW-0560">Oxidoreductase</keyword>
<organism evidence="6 7">
    <name type="scientific">Actibacterium mucosum KCTC 23349</name>
    <dbReference type="NCBI Taxonomy" id="1454373"/>
    <lineage>
        <taxon>Bacteria</taxon>
        <taxon>Pseudomonadati</taxon>
        <taxon>Pseudomonadota</taxon>
        <taxon>Alphaproteobacteria</taxon>
        <taxon>Rhodobacterales</taxon>
        <taxon>Roseobacteraceae</taxon>
        <taxon>Actibacterium</taxon>
    </lineage>
</organism>
<dbReference type="EMBL" id="JFKE01000015">
    <property type="protein sequence ID" value="KAJ53960.1"/>
    <property type="molecule type" value="Genomic_DNA"/>
</dbReference>
<evidence type="ECO:0000313" key="7">
    <source>
        <dbReference type="Proteomes" id="UP000026249"/>
    </source>
</evidence>
<sequence length="479" mass="50388">MTTPKARTDLFYINGAWVAPQGSAQIDIVNPSTESVIGSVTLGNADDVEAAVTAAADAFPAWSRSTVAERIELLRAIEAEYTRRADDLAEAVHQEMGAPLGFAAGAQVPVGGAHIAQMIDTLQAYDFTEQRNGFSVAKEPVGVVAMITPWNWPLNQISTKVVPALAAGCTMVLKPSEISPINAAIFAEIMDAAGVPAGVFNLIHGDGPTVGAVMSSHPKVDMVSFTGSTRAGVAVAKSAADTVKRVHQELGGKSANIILPDADLENAVTAGVAGCYINAGQSCNAPTRMFVSRDQQDEVSRIAVRAAKGFVPSTQNGNGEQIGPMVSKVQFDKVQALIQAGIDEGAKLETGGVGRPDSVQDGWFVKPTVFSNVTPDMRISREEIFGPVLSILPYDSVEQAVAMANDTEYGLAGYVSGNDPDAVADIANRLRAGTIFVNSPDWTPQMPFGGYKQSGNGREYAEFGLDDYLEIKGIVGQVA</sequence>